<protein>
    <submittedName>
        <fullName evidence="1">Preprotein translocase subunit SecY</fullName>
    </submittedName>
</protein>
<gene>
    <name evidence="2" type="ORF">C4784_22890</name>
    <name evidence="1" type="ORF">C4855_23320</name>
</gene>
<comment type="caution">
    <text evidence="1">The sequence shown here is derived from an EMBL/GenBank/DDBJ whole genome shotgun (WGS) entry which is preliminary data.</text>
</comment>
<organism evidence="1 4">
    <name type="scientific">Salmonella enterica subsp. enterica serovar Gaminara</name>
    <dbReference type="NCBI Taxonomy" id="913070"/>
    <lineage>
        <taxon>Bacteria</taxon>
        <taxon>Pseudomonadati</taxon>
        <taxon>Pseudomonadota</taxon>
        <taxon>Gammaproteobacteria</taxon>
        <taxon>Enterobacterales</taxon>
        <taxon>Enterobacteriaceae</taxon>
        <taxon>Salmonella</taxon>
    </lineage>
</organism>
<dbReference type="Proteomes" id="UP000245068">
    <property type="component" value="Unassembled WGS sequence"/>
</dbReference>
<dbReference type="AlphaFoldDB" id="A0A2T8WWZ7"/>
<accession>A0A2T8WWZ7</accession>
<sequence length="38" mass="4439">MNFADFHMTYQFNTLIILKKTHALGRSLVIFKIPVSRS</sequence>
<proteinExistence type="predicted"/>
<dbReference type="EMBL" id="QDLV01000028">
    <property type="protein sequence ID" value="PVJ42940.1"/>
    <property type="molecule type" value="Genomic_DNA"/>
</dbReference>
<evidence type="ECO:0000313" key="2">
    <source>
        <dbReference type="EMBL" id="PVM63824.1"/>
    </source>
</evidence>
<dbReference type="EMBL" id="QDOO01000029">
    <property type="protein sequence ID" value="PVM63824.1"/>
    <property type="molecule type" value="Genomic_DNA"/>
</dbReference>
<evidence type="ECO:0000313" key="1">
    <source>
        <dbReference type="EMBL" id="PVJ42940.1"/>
    </source>
</evidence>
<evidence type="ECO:0000313" key="4">
    <source>
        <dbReference type="Proteomes" id="UP000245551"/>
    </source>
</evidence>
<dbReference type="Proteomes" id="UP000245551">
    <property type="component" value="Unassembled WGS sequence"/>
</dbReference>
<reference evidence="3 4" key="1">
    <citation type="submission" date="2018-04" db="EMBL/GenBank/DDBJ databases">
        <title>Serotype diversity and antimicrobial resistance among Salmonella enterica isolated from patients at an equine referral hospital.</title>
        <authorList>
            <person name="Leon I.M."/>
            <person name="Lawhon S.D."/>
            <person name="Norman K.N."/>
            <person name="Threadgill D.S."/>
            <person name="Ohta N."/>
            <person name="Vinasco J."/>
            <person name="Scott H.M."/>
        </authorList>
    </citation>
    <scope>NUCLEOTIDE SEQUENCE [LARGE SCALE GENOMIC DNA]</scope>
    <source>
        <strain evidence="2 3">159</strain>
        <strain evidence="1 4">230</strain>
    </source>
</reference>
<name>A0A2T8WWZ7_SALET</name>
<evidence type="ECO:0000313" key="3">
    <source>
        <dbReference type="Proteomes" id="UP000245068"/>
    </source>
</evidence>